<reference evidence="3 4" key="1">
    <citation type="submission" date="2023-08" db="EMBL/GenBank/DDBJ databases">
        <title>Rhodoferax potami sp. nov. and Rhodoferax mekongensis sp. nov., isolated from the Mekong River in Thailand.</title>
        <authorList>
            <person name="Kitikhun S."/>
            <person name="Charoenyingcharoen P."/>
            <person name="Siriarchawattana P."/>
            <person name="Likhitrattanapisal S."/>
            <person name="Nilsakha T."/>
            <person name="Chanpet A."/>
            <person name="Rattanawaree P."/>
            <person name="Ingsriswang S."/>
        </authorList>
    </citation>
    <scope>NUCLEOTIDE SEQUENCE [LARGE SCALE GENOMIC DNA]</scope>
    <source>
        <strain evidence="3 4">TBRC 17660</strain>
    </source>
</reference>
<name>A0ABU3KQK2_9BURK</name>
<comment type="caution">
    <text evidence="3">The sequence shown here is derived from an EMBL/GenBank/DDBJ whole genome shotgun (WGS) entry which is preliminary data.</text>
</comment>
<proteinExistence type="predicted"/>
<protein>
    <submittedName>
        <fullName evidence="3">CNP1-like family protein</fullName>
    </submittedName>
</protein>
<evidence type="ECO:0000259" key="2">
    <source>
        <dbReference type="Pfam" id="PF08750"/>
    </source>
</evidence>
<organism evidence="3 4">
    <name type="scientific">Rhodoferax potami</name>
    <dbReference type="NCBI Taxonomy" id="3068338"/>
    <lineage>
        <taxon>Bacteria</taxon>
        <taxon>Pseudomonadati</taxon>
        <taxon>Pseudomonadota</taxon>
        <taxon>Betaproteobacteria</taxon>
        <taxon>Burkholderiales</taxon>
        <taxon>Comamonadaceae</taxon>
        <taxon>Rhodoferax</taxon>
    </lineage>
</organism>
<dbReference type="InterPro" id="IPR014861">
    <property type="entry name" value="CNP1-like_dom"/>
</dbReference>
<sequence length="173" mass="18279">MINLRSALALLICGGCVGFAGAQNTLDNPDWTEEKEPPAPAFSTSKVLPLDMPNFVTVKVGIDPSTIMVGGDGVVRYVAVMTNASGTSNAMYEGIRCLTGEVKTYARAGSSGNWSVVSAPVWRDVMGNLPSPHARVFARQAACDSRVAGSKAEILNALKFGKNSPNYRAPSEQ</sequence>
<evidence type="ECO:0000313" key="3">
    <source>
        <dbReference type="EMBL" id="MDT7519697.1"/>
    </source>
</evidence>
<dbReference type="RefSeq" id="WP_313875361.1">
    <property type="nucleotide sequence ID" value="NZ_JAVBIK010000001.1"/>
</dbReference>
<dbReference type="EMBL" id="JAVBIK010000001">
    <property type="protein sequence ID" value="MDT7519697.1"/>
    <property type="molecule type" value="Genomic_DNA"/>
</dbReference>
<dbReference type="Proteomes" id="UP001321700">
    <property type="component" value="Unassembled WGS sequence"/>
</dbReference>
<evidence type="ECO:0000313" key="4">
    <source>
        <dbReference type="Proteomes" id="UP001321700"/>
    </source>
</evidence>
<feature type="chain" id="PRO_5045450661" evidence="1">
    <location>
        <begin position="23"/>
        <end position="173"/>
    </location>
</feature>
<accession>A0ABU3KQK2</accession>
<feature type="domain" description="CNP1-like uncharacterised" evidence="2">
    <location>
        <begin position="28"/>
        <end position="159"/>
    </location>
</feature>
<feature type="signal peptide" evidence="1">
    <location>
        <begin position="1"/>
        <end position="22"/>
    </location>
</feature>
<keyword evidence="4" id="KW-1185">Reference proteome</keyword>
<evidence type="ECO:0000256" key="1">
    <source>
        <dbReference type="SAM" id="SignalP"/>
    </source>
</evidence>
<gene>
    <name evidence="3" type="ORF">RAE19_13415</name>
</gene>
<dbReference type="Pfam" id="PF08750">
    <property type="entry name" value="CNP1"/>
    <property type="match status" value="1"/>
</dbReference>
<keyword evidence="1" id="KW-0732">Signal</keyword>